<name>A0A1G5MEN5_AFIMA</name>
<dbReference type="STRING" id="1120955.SAMN03080610_00565"/>
<reference evidence="1 2" key="1">
    <citation type="submission" date="2016-10" db="EMBL/GenBank/DDBJ databases">
        <authorList>
            <person name="de Groot N.N."/>
        </authorList>
    </citation>
    <scope>NUCLEOTIDE SEQUENCE [LARGE SCALE GENOMIC DNA]</scope>
    <source>
        <strain evidence="1 2">DSM 2698</strain>
    </source>
</reference>
<dbReference type="OrthoDB" id="8410834at2"/>
<proteinExistence type="predicted"/>
<gene>
    <name evidence="1" type="ORF">SAMN03080610_00565</name>
</gene>
<dbReference type="EMBL" id="FMVW01000001">
    <property type="protein sequence ID" value="SCZ23593.1"/>
    <property type="molecule type" value="Genomic_DNA"/>
</dbReference>
<dbReference type="Proteomes" id="UP000199347">
    <property type="component" value="Unassembled WGS sequence"/>
</dbReference>
<evidence type="ECO:0000313" key="2">
    <source>
        <dbReference type="Proteomes" id="UP000199347"/>
    </source>
</evidence>
<evidence type="ECO:0000313" key="1">
    <source>
        <dbReference type="EMBL" id="SCZ23593.1"/>
    </source>
</evidence>
<dbReference type="AlphaFoldDB" id="A0A1G5MEN5"/>
<keyword evidence="2" id="KW-1185">Reference proteome</keyword>
<accession>A0A1G5MEN5</accession>
<protein>
    <submittedName>
        <fullName evidence="1">Uncharacterized protein</fullName>
    </submittedName>
</protein>
<sequence>MKNNFSLQKIENSELFEDFKRKNLKGPNALAYDPRDWIDAMAATSNPTARDFTLLHAALYFGSEFKKLRSYIEGNLPKLTIADAVDFVVAAANIQANTVIGISRKKSKKINRDLNIRYIGDTGEIKVNNIGNQYISPDDMMSKIVDSIATILYRVSDVDRSPSPNSRKNALCRARVLVGYGSIEHGLKELWDRAVWDGCTLKKYGNGFVFAANDEALAKLWLAWQRRFETVILQEEHLRFGQAIVQDERRLRQPILTHNVVCIDDRSGRKQEYRIGKARRGGSEQASTLGAIKATYLSSFLDEVLPAYQHVGLTYLNLWQAWWVLQEIANVHQARMPSRGMLTWKHVDSYALRFSVSRATKAIASALGLPPSSAEAVMEIFTTDPNLMDSKNANDLFQQNTWGRPIVRSPNEDRGRIVLASLRSPNPVMTMERWMMRTGMTDDSGKGYKKTERGRVFERVVRERLEAVRVTSECLRGFRVAQLSARGDGAEQIDLLLQFGSTIAVCEVKCFNVPFSPLDRYNHLRKIKGAVSQANRKAEWARGNPTSILSALSVPKGERDRPWRFVPLVVLNTAYGAGLTLDGCAVTDVDWLSTFLGSPKISVSGLFERGRRASMEIRTVYRDQADLERRFAEVAVSPPSLASELDRIEWELIPFPTSSGEALLLRVPVSTGIPGMSPPQ</sequence>
<dbReference type="RefSeq" id="WP_139163666.1">
    <property type="nucleotide sequence ID" value="NZ_FMVW01000001.1"/>
</dbReference>
<organism evidence="1 2">
    <name type="scientific">Afifella marina DSM 2698</name>
    <dbReference type="NCBI Taxonomy" id="1120955"/>
    <lineage>
        <taxon>Bacteria</taxon>
        <taxon>Pseudomonadati</taxon>
        <taxon>Pseudomonadota</taxon>
        <taxon>Alphaproteobacteria</taxon>
        <taxon>Hyphomicrobiales</taxon>
        <taxon>Afifellaceae</taxon>
        <taxon>Afifella</taxon>
    </lineage>
</organism>